<gene>
    <name evidence="1" type="ORF">LCGC14_3146810</name>
</gene>
<protein>
    <submittedName>
        <fullName evidence="1">Uncharacterized protein</fullName>
    </submittedName>
</protein>
<reference evidence="1" key="1">
    <citation type="journal article" date="2015" name="Nature">
        <title>Complex archaea that bridge the gap between prokaryotes and eukaryotes.</title>
        <authorList>
            <person name="Spang A."/>
            <person name="Saw J.H."/>
            <person name="Jorgensen S.L."/>
            <person name="Zaremba-Niedzwiedzka K."/>
            <person name="Martijn J."/>
            <person name="Lind A.E."/>
            <person name="van Eijk R."/>
            <person name="Schleper C."/>
            <person name="Guy L."/>
            <person name="Ettema T.J."/>
        </authorList>
    </citation>
    <scope>NUCLEOTIDE SEQUENCE</scope>
</reference>
<feature type="non-terminal residue" evidence="1">
    <location>
        <position position="28"/>
    </location>
</feature>
<name>A0A0F8WJ82_9ZZZZ</name>
<proteinExistence type="predicted"/>
<dbReference type="EMBL" id="LAZR01069150">
    <property type="protein sequence ID" value="KKK48270.1"/>
    <property type="molecule type" value="Genomic_DNA"/>
</dbReference>
<accession>A0A0F8WJ82</accession>
<dbReference type="AlphaFoldDB" id="A0A0F8WJ82"/>
<comment type="caution">
    <text evidence="1">The sequence shown here is derived from an EMBL/GenBank/DDBJ whole genome shotgun (WGS) entry which is preliminary data.</text>
</comment>
<evidence type="ECO:0000313" key="1">
    <source>
        <dbReference type="EMBL" id="KKK48270.1"/>
    </source>
</evidence>
<sequence>MPKPKTKTCTECGQLLTIDEFYFVSRKR</sequence>
<organism evidence="1">
    <name type="scientific">marine sediment metagenome</name>
    <dbReference type="NCBI Taxonomy" id="412755"/>
    <lineage>
        <taxon>unclassified sequences</taxon>
        <taxon>metagenomes</taxon>
        <taxon>ecological metagenomes</taxon>
    </lineage>
</organism>